<dbReference type="EMBL" id="BAABAQ010000018">
    <property type="protein sequence ID" value="GAA4207801.1"/>
    <property type="molecule type" value="Genomic_DNA"/>
</dbReference>
<dbReference type="Gene3D" id="1.10.10.1320">
    <property type="entry name" value="Anti-sigma factor, zinc-finger domain"/>
    <property type="match status" value="1"/>
</dbReference>
<feature type="domain" description="Putative zinc-finger" evidence="4">
    <location>
        <begin position="10"/>
        <end position="36"/>
    </location>
</feature>
<dbReference type="Proteomes" id="UP001501251">
    <property type="component" value="Unassembled WGS sequence"/>
</dbReference>
<keyword evidence="3" id="KW-0812">Transmembrane</keyword>
<dbReference type="RefSeq" id="WP_344922782.1">
    <property type="nucleotide sequence ID" value="NZ_BAABAQ010000018.1"/>
</dbReference>
<keyword evidence="3" id="KW-0472">Membrane</keyword>
<accession>A0ABP8BJA8</accession>
<reference evidence="6" key="1">
    <citation type="journal article" date="2019" name="Int. J. Syst. Evol. Microbiol.">
        <title>The Global Catalogue of Microorganisms (GCM) 10K type strain sequencing project: providing services to taxonomists for standard genome sequencing and annotation.</title>
        <authorList>
            <consortium name="The Broad Institute Genomics Platform"/>
            <consortium name="The Broad Institute Genome Sequencing Center for Infectious Disease"/>
            <person name="Wu L."/>
            <person name="Ma J."/>
        </authorList>
    </citation>
    <scope>NUCLEOTIDE SEQUENCE [LARGE SCALE GENOMIC DNA]</scope>
    <source>
        <strain evidence="6">JCM 17388</strain>
    </source>
</reference>
<keyword evidence="3" id="KW-1133">Transmembrane helix</keyword>
<feature type="transmembrane region" description="Helical" evidence="3">
    <location>
        <begin position="93"/>
        <end position="112"/>
    </location>
</feature>
<dbReference type="InterPro" id="IPR027383">
    <property type="entry name" value="Znf_put"/>
</dbReference>
<keyword evidence="6" id="KW-1185">Reference proteome</keyword>
<dbReference type="InterPro" id="IPR041916">
    <property type="entry name" value="Anti_sigma_zinc_sf"/>
</dbReference>
<evidence type="ECO:0000313" key="5">
    <source>
        <dbReference type="EMBL" id="GAA4207801.1"/>
    </source>
</evidence>
<evidence type="ECO:0000256" key="3">
    <source>
        <dbReference type="SAM" id="Phobius"/>
    </source>
</evidence>
<evidence type="ECO:0000256" key="1">
    <source>
        <dbReference type="ARBA" id="ARBA00023015"/>
    </source>
</evidence>
<comment type="caution">
    <text evidence="5">The sequence shown here is derived from an EMBL/GenBank/DDBJ whole genome shotgun (WGS) entry which is preliminary data.</text>
</comment>
<sequence length="243" mass="24439">MTSRVEHTDVGAYALGILGEPDRAAFSDHLATCPPCTAELRELSGVADALAGIGPLRDGDGADDASGTGERGPAEVVSLLRRRKAADRRARRGTFVIGAAAAVTLVAGGIAVGTSISGESGSVPVGHSAHGPAEDAYRAGTPLAGTGAPGVTGGLVLETKGWGTHAALELKGVRGPLECELIAVSSTGERRVVTGWAVPERGYGVSGSPEPLYVHGGVAWGPGGIDRFEVRTTGGDTLLTVTV</sequence>
<dbReference type="Pfam" id="PF13490">
    <property type="entry name" value="zf-HC2"/>
    <property type="match status" value="1"/>
</dbReference>
<evidence type="ECO:0000313" key="6">
    <source>
        <dbReference type="Proteomes" id="UP001501251"/>
    </source>
</evidence>
<organism evidence="5 6">
    <name type="scientific">Streptosporangium oxazolinicum</name>
    <dbReference type="NCBI Taxonomy" id="909287"/>
    <lineage>
        <taxon>Bacteria</taxon>
        <taxon>Bacillati</taxon>
        <taxon>Actinomycetota</taxon>
        <taxon>Actinomycetes</taxon>
        <taxon>Streptosporangiales</taxon>
        <taxon>Streptosporangiaceae</taxon>
        <taxon>Streptosporangium</taxon>
    </lineage>
</organism>
<keyword evidence="1" id="KW-0805">Transcription regulation</keyword>
<proteinExistence type="predicted"/>
<name>A0ABP8BJA8_9ACTN</name>
<evidence type="ECO:0000256" key="2">
    <source>
        <dbReference type="ARBA" id="ARBA00023163"/>
    </source>
</evidence>
<evidence type="ECO:0000259" key="4">
    <source>
        <dbReference type="Pfam" id="PF13490"/>
    </source>
</evidence>
<gene>
    <name evidence="5" type="primary">rsuA</name>
    <name evidence="5" type="ORF">GCM10022252_71960</name>
</gene>
<keyword evidence="2" id="KW-0804">Transcription</keyword>
<protein>
    <submittedName>
        <fullName evidence="5">Anti-sigma U factor RsuA</fullName>
    </submittedName>
</protein>